<name>A0ABY1BP37_9PSED</name>
<evidence type="ECO:0000313" key="5">
    <source>
        <dbReference type="EMBL" id="SER29446.1"/>
    </source>
</evidence>
<keyword evidence="2" id="KW-0456">Lyase</keyword>
<reference evidence="5 6" key="1">
    <citation type="submission" date="2016-10" db="EMBL/GenBank/DDBJ databases">
        <authorList>
            <person name="Varghese N."/>
            <person name="Submissions S."/>
        </authorList>
    </citation>
    <scope>NUCLEOTIDE SEQUENCE [LARGE SCALE GENOMIC DNA]</scope>
    <source>
        <strain evidence="5 6">CIP 109853</strain>
    </source>
</reference>
<dbReference type="InterPro" id="IPR007506">
    <property type="entry name" value="PMDh-L-like_dom"/>
</dbReference>
<protein>
    <submittedName>
        <fullName evidence="5">Predicted aconitase subunit 1</fullName>
    </submittedName>
</protein>
<evidence type="ECO:0000256" key="1">
    <source>
        <dbReference type="ARBA" id="ARBA00023004"/>
    </source>
</evidence>
<dbReference type="PANTHER" id="PTHR36577:SF3">
    <property type="entry name" value="DUF521 DOMAIN PROTEIN (AFU_ORTHOLOGUE AFUA_6G00490)"/>
    <property type="match status" value="1"/>
</dbReference>
<dbReference type="Pfam" id="PF01989">
    <property type="entry name" value="AcnX_swivel_put"/>
    <property type="match status" value="1"/>
</dbReference>
<dbReference type="CDD" id="cd01356">
    <property type="entry name" value="AcnX_swivel"/>
    <property type="match status" value="1"/>
</dbReference>
<sequence>MPAAMEFSSLSAASCVLQGRSLVAGHAEGELLFADMGLSFWGGVDPFTGEVIDRHHPLNGQCLAGRVLAIPSGRGSCTGSSVMMELLSGEHAPTALVMAEADEILTLGVLVAERLFQRSIAVLCIGHEAFARLRGQAYARLEGEQLTLYPQRPADAQPTRVASVHQQPAFSTALALSEGDRALLDGSQGQAAQVAMQLVLRMAELQGATELLDVTQAHIDGCIYTGPASLRFAEQLVAWGAKVRVPTTLNSISVDQRRWRALGIDAAFGEPASALGDAYMAMGAQLSFTCAPYLLDSAPAAGEQIVWAESNAVVYANSVLGARTLKYPDYLDICIALTGRAPKVGCHLDAHRLASLQIELPTLGELDDAFYPLLGYHIGLLCGSRIPLVRGLEHAQPTLDDLKAFGAAFATSSAAPLFHIAGVTPEALAPEKVIHSDQTTPTERISLDDLRRSWDELNSARDAEVGLIALGNPHFSLSEFASLAALCQGRHKHAAVSLAITCGRAILEQARAAGHIAVLEAFGATLITDTCWCMLGEPVVPTHCRSLMTNSGKYAHYAPGLVGRSVHFASLAECVDAACSGQASGRLPRWLQPAAPVENPTHV</sequence>
<dbReference type="InterPro" id="IPR012047">
    <property type="entry name" value="AcnX"/>
</dbReference>
<dbReference type="Pfam" id="PF04412">
    <property type="entry name" value="AcnX"/>
    <property type="match status" value="1"/>
</dbReference>
<dbReference type="RefSeq" id="WP_244168388.1">
    <property type="nucleotide sequence ID" value="NZ_FOFP01000021.1"/>
</dbReference>
<evidence type="ECO:0000313" key="6">
    <source>
        <dbReference type="Proteomes" id="UP000198512"/>
    </source>
</evidence>
<comment type="caution">
    <text evidence="5">The sequence shown here is derived from an EMBL/GenBank/DDBJ whole genome shotgun (WGS) entry which is preliminary data.</text>
</comment>
<evidence type="ECO:0000256" key="2">
    <source>
        <dbReference type="ARBA" id="ARBA00023239"/>
    </source>
</evidence>
<evidence type="ECO:0000259" key="3">
    <source>
        <dbReference type="Pfam" id="PF01989"/>
    </source>
</evidence>
<feature type="domain" description="Phosphomevalonate dehydratase large subunit-like" evidence="4">
    <location>
        <begin position="175"/>
        <end position="576"/>
    </location>
</feature>
<proteinExistence type="predicted"/>
<dbReference type="PANTHER" id="PTHR36577">
    <property type="entry name" value="DUF521 DOMAIN PROTEIN (AFU_ORTHOLOGUE AFUA_6G00490)"/>
    <property type="match status" value="1"/>
</dbReference>
<dbReference type="Proteomes" id="UP000198512">
    <property type="component" value="Unassembled WGS sequence"/>
</dbReference>
<dbReference type="Gene3D" id="3.50.30.10">
    <property type="entry name" value="Phosphohistidine domain"/>
    <property type="match status" value="1"/>
</dbReference>
<gene>
    <name evidence="5" type="ORF">SAMN05216600_12132</name>
</gene>
<dbReference type="CDD" id="cd01355">
    <property type="entry name" value="AcnX"/>
    <property type="match status" value="1"/>
</dbReference>
<dbReference type="SUPFAM" id="SSF52016">
    <property type="entry name" value="LeuD/IlvD-like"/>
    <property type="match status" value="1"/>
</dbReference>
<keyword evidence="1" id="KW-0408">Iron</keyword>
<feature type="domain" description="Phosphomevalonate dehydratase small subunit-like" evidence="3">
    <location>
        <begin position="38"/>
        <end position="113"/>
    </location>
</feature>
<accession>A0ABY1BP37</accession>
<evidence type="ECO:0000259" key="4">
    <source>
        <dbReference type="Pfam" id="PF04412"/>
    </source>
</evidence>
<dbReference type="EMBL" id="FOFP01000021">
    <property type="protein sequence ID" value="SER29446.1"/>
    <property type="molecule type" value="Genomic_DNA"/>
</dbReference>
<dbReference type="PIRSF" id="PIRSF036630">
    <property type="entry name" value="UCP036630"/>
    <property type="match status" value="1"/>
</dbReference>
<organism evidence="5 6">
    <name type="scientific">Pseudomonas cuatrocienegasensis</name>
    <dbReference type="NCBI Taxonomy" id="543360"/>
    <lineage>
        <taxon>Bacteria</taxon>
        <taxon>Pseudomonadati</taxon>
        <taxon>Pseudomonadota</taxon>
        <taxon>Gammaproteobacteria</taxon>
        <taxon>Pseudomonadales</taxon>
        <taxon>Pseudomonadaceae</taxon>
        <taxon>Pseudomonas</taxon>
    </lineage>
</organism>
<keyword evidence="6" id="KW-1185">Reference proteome</keyword>
<dbReference type="InterPro" id="IPR002840">
    <property type="entry name" value="PMDh-S-like_dom"/>
</dbReference>